<sequence length="330" mass="37471">MKVPFDLAHWQQVAAERYPNGLPKPYSDDPTQWLFHGHPQPATDPLQVAVARLLGYRWPAETDADMELAIEARQWIAHTDKLAAHADDDGIVCLPAVRGEKPAHERLLALLIDAWETVTPGSWKASTLDRLLADADCAGKSLEVWLCEKFFEQHAKRFHHRPFIWHVWDGLKDGFGALVNYHKLDARNLERLIHTYLGDWIRIQEAGVASGLDGAPQRLAAAQALKKKLEAILEGEAPYDIFVRWKPLAQQPIGWNPDLNDGVRLNIRPWMTAAVLRHNKGPKLNIKWDKDRGKDVESAPWFPVFKGDRINDHHLTLAEKRVARDGARGR</sequence>
<keyword evidence="2" id="KW-1185">Reference proteome</keyword>
<reference evidence="1 2" key="1">
    <citation type="submission" date="2017-07" db="EMBL/GenBank/DDBJ databases">
        <title>Thauera sp. KNDSS-Mac4 genome sequence and assembly.</title>
        <authorList>
            <person name="Mayilraj S."/>
        </authorList>
    </citation>
    <scope>NUCLEOTIDE SEQUENCE [LARGE SCALE GENOMIC DNA]</scope>
    <source>
        <strain evidence="1 2">KNDSS-Mac4</strain>
    </source>
</reference>
<accession>A0A235EXA7</accession>
<organism evidence="1 2">
    <name type="scientific">Thauera propionica</name>
    <dbReference type="NCBI Taxonomy" id="2019431"/>
    <lineage>
        <taxon>Bacteria</taxon>
        <taxon>Pseudomonadati</taxon>
        <taxon>Pseudomonadota</taxon>
        <taxon>Betaproteobacteria</taxon>
        <taxon>Rhodocyclales</taxon>
        <taxon>Zoogloeaceae</taxon>
        <taxon>Thauera</taxon>
    </lineage>
</organism>
<protein>
    <submittedName>
        <fullName evidence="1">Uncharacterized protein</fullName>
    </submittedName>
</protein>
<evidence type="ECO:0000313" key="2">
    <source>
        <dbReference type="Proteomes" id="UP000215181"/>
    </source>
</evidence>
<evidence type="ECO:0000313" key="1">
    <source>
        <dbReference type="EMBL" id="OYD53678.1"/>
    </source>
</evidence>
<gene>
    <name evidence="1" type="ORF">CGK74_12085</name>
</gene>
<dbReference type="AlphaFoldDB" id="A0A235EXA7"/>
<proteinExistence type="predicted"/>
<name>A0A235EXA7_9RHOO</name>
<dbReference type="EMBL" id="NOIH01000013">
    <property type="protein sequence ID" value="OYD53678.1"/>
    <property type="molecule type" value="Genomic_DNA"/>
</dbReference>
<comment type="caution">
    <text evidence="1">The sequence shown here is derived from an EMBL/GenBank/DDBJ whole genome shotgun (WGS) entry which is preliminary data.</text>
</comment>
<dbReference type="Proteomes" id="UP000215181">
    <property type="component" value="Unassembled WGS sequence"/>
</dbReference>